<evidence type="ECO:0000256" key="4">
    <source>
        <dbReference type="ARBA" id="ARBA00011503"/>
    </source>
</evidence>
<dbReference type="InterPro" id="IPR041354">
    <property type="entry name" value="4PPT_N"/>
</dbReference>
<feature type="domain" description="4'-phosphopantetheinyl transferase" evidence="12">
    <location>
        <begin position="114"/>
        <end position="191"/>
    </location>
</feature>
<dbReference type="Pfam" id="PF01648">
    <property type="entry name" value="ACPS"/>
    <property type="match status" value="1"/>
</dbReference>
<evidence type="ECO:0000256" key="9">
    <source>
        <dbReference type="ARBA" id="ARBA00031996"/>
    </source>
</evidence>
<dbReference type="SUPFAM" id="SSF56214">
    <property type="entry name" value="4'-phosphopantetheinyl transferase"/>
    <property type="match status" value="1"/>
</dbReference>
<evidence type="ECO:0000256" key="5">
    <source>
        <dbReference type="ARBA" id="ARBA00019087"/>
    </source>
</evidence>
<dbReference type="InterPro" id="IPR003542">
    <property type="entry name" value="Enbac_synth_compD-like"/>
</dbReference>
<dbReference type="PANTHER" id="PTHR38096">
    <property type="entry name" value="ENTEROBACTIN SYNTHASE COMPONENT D"/>
    <property type="match status" value="1"/>
</dbReference>
<comment type="similarity">
    <text evidence="3">Belongs to the P-Pant transferase superfamily. EntD family.</text>
</comment>
<protein>
    <recommendedName>
        <fullName evidence="5">Enterobactin synthase component D</fullName>
    </recommendedName>
    <alternativeName>
        <fullName evidence="8">4'-phosphopantetheinyl transferase EntD</fullName>
    </alternativeName>
    <alternativeName>
        <fullName evidence="9">Enterochelin synthase D</fullName>
    </alternativeName>
</protein>
<comment type="pathway">
    <text evidence="2">Siderophore biosynthesis; enterobactin biosynthesis.</text>
</comment>
<evidence type="ECO:0000259" key="13">
    <source>
        <dbReference type="Pfam" id="PF17837"/>
    </source>
</evidence>
<reference evidence="14 15" key="1">
    <citation type="submission" date="2021-03" db="EMBL/GenBank/DDBJ databases">
        <title>Genome sequencing of Marinobacter sp. LPB0319.</title>
        <authorList>
            <person name="Kim J."/>
        </authorList>
    </citation>
    <scope>NUCLEOTIDE SEQUENCE [LARGE SCALE GENOMIC DNA]</scope>
    <source>
        <strain evidence="14 15">LPB0319</strain>
    </source>
</reference>
<comment type="catalytic activity">
    <reaction evidence="10">
        <text>apo-[aryl-carrier protein] + CoA = holo-[aryl-carrier protein] + adenosine 3',5'-bisphosphate + H(+)</text>
        <dbReference type="Rhea" id="RHEA:48404"/>
        <dbReference type="Rhea" id="RHEA-COMP:15903"/>
        <dbReference type="Rhea" id="RHEA-COMP:17557"/>
        <dbReference type="ChEBI" id="CHEBI:15378"/>
        <dbReference type="ChEBI" id="CHEBI:29999"/>
        <dbReference type="ChEBI" id="CHEBI:57287"/>
        <dbReference type="ChEBI" id="CHEBI:58343"/>
        <dbReference type="ChEBI" id="CHEBI:64479"/>
    </reaction>
</comment>
<dbReference type="InterPro" id="IPR037143">
    <property type="entry name" value="4-PPantetheinyl_Trfase_dom_sf"/>
</dbReference>
<accession>A0ABX7MN62</accession>
<evidence type="ECO:0000256" key="1">
    <source>
        <dbReference type="ARBA" id="ARBA00003937"/>
    </source>
</evidence>
<comment type="catalytic activity">
    <reaction evidence="11">
        <text>apo-[peptidyl-carrier protein] + CoA = holo-[peptidyl-carrier protein] + adenosine 3',5'-bisphosphate + H(+)</text>
        <dbReference type="Rhea" id="RHEA:46228"/>
        <dbReference type="Rhea" id="RHEA-COMP:11479"/>
        <dbReference type="Rhea" id="RHEA-COMP:11480"/>
        <dbReference type="ChEBI" id="CHEBI:15378"/>
        <dbReference type="ChEBI" id="CHEBI:29999"/>
        <dbReference type="ChEBI" id="CHEBI:57287"/>
        <dbReference type="ChEBI" id="CHEBI:58343"/>
        <dbReference type="ChEBI" id="CHEBI:64479"/>
    </reaction>
</comment>
<evidence type="ECO:0000256" key="7">
    <source>
        <dbReference type="ARBA" id="ARBA00023191"/>
    </source>
</evidence>
<dbReference type="PANTHER" id="PTHR38096:SF1">
    <property type="entry name" value="ENTEROBACTIN SYNTHASE COMPONENT D"/>
    <property type="match status" value="1"/>
</dbReference>
<evidence type="ECO:0000313" key="15">
    <source>
        <dbReference type="Proteomes" id="UP000663555"/>
    </source>
</evidence>
<dbReference type="Gene3D" id="3.90.470.20">
    <property type="entry name" value="4'-phosphopantetheinyl transferase domain"/>
    <property type="match status" value="1"/>
</dbReference>
<feature type="domain" description="4'-phosphopantetheinyl transferase N-terminal" evidence="13">
    <location>
        <begin position="40"/>
        <end position="107"/>
    </location>
</feature>
<evidence type="ECO:0000256" key="2">
    <source>
        <dbReference type="ARBA" id="ARBA00004993"/>
    </source>
</evidence>
<comment type="function">
    <text evidence="1">Involved in the biosynthesis of the siderophore enterobactin (enterochelin), which is a macrocyclic trimeric lactone of N-(2,3-dihydroxybenzoyl)-serine. The serine trilactone serves as a scaffolding for the three catechol functionalities that provide hexadentate coordination for the tightly ligated iron(2+) atoms. Plays an essential role in the assembly of the enterobactin by catalyzing the transfer of the 4'-phosphopantetheine (Ppant) moiety from coenzyme A to the apo-domains of both EntB (ArCP domain) and EntF (PCP domain) to yield their holo-forms which make them competent for the activation of 2,3-dihydroxybenzoate (DHB) and L-serine, respectively.</text>
</comment>
<dbReference type="Pfam" id="PF17837">
    <property type="entry name" value="4PPT_N"/>
    <property type="match status" value="1"/>
</dbReference>
<evidence type="ECO:0000256" key="10">
    <source>
        <dbReference type="ARBA" id="ARBA00049176"/>
    </source>
</evidence>
<evidence type="ECO:0000256" key="8">
    <source>
        <dbReference type="ARBA" id="ARBA00029894"/>
    </source>
</evidence>
<keyword evidence="7" id="KW-0259">Enterobactin biosynthesis</keyword>
<dbReference type="GO" id="GO:0016740">
    <property type="term" value="F:transferase activity"/>
    <property type="evidence" value="ECO:0007669"/>
    <property type="project" value="UniProtKB-KW"/>
</dbReference>
<evidence type="ECO:0000256" key="3">
    <source>
        <dbReference type="ARBA" id="ARBA00008342"/>
    </source>
</evidence>
<comment type="subunit">
    <text evidence="4">EntB, EntD, EntE, and EntF form a multienzyme complex called enterobactin synthase.</text>
</comment>
<gene>
    <name evidence="14" type="ORF">LPB19_10790</name>
</gene>
<dbReference type="RefSeq" id="WP_206642912.1">
    <property type="nucleotide sequence ID" value="NZ_CP071247.1"/>
</dbReference>
<evidence type="ECO:0000313" key="14">
    <source>
        <dbReference type="EMBL" id="QSP93690.1"/>
    </source>
</evidence>
<dbReference type="InterPro" id="IPR008278">
    <property type="entry name" value="4-PPantetheinyl_Trfase_dom"/>
</dbReference>
<evidence type="ECO:0000256" key="6">
    <source>
        <dbReference type="ARBA" id="ARBA00022679"/>
    </source>
</evidence>
<dbReference type="Proteomes" id="UP000663555">
    <property type="component" value="Chromosome"/>
</dbReference>
<evidence type="ECO:0000256" key="11">
    <source>
        <dbReference type="ARBA" id="ARBA00049191"/>
    </source>
</evidence>
<keyword evidence="6 14" id="KW-0808">Transferase</keyword>
<sequence>MAPMSSYSTENLEKRLTDFTGTHVFVASGPLNFVESPYQEERDLVSLAVEKRQMEFFTGRKLARQALSKANAAEGPILRGPTGNPIWPDGIVGSITHDRSYALAVVAQSPPLKGLGIDLVENTATVTSDVGPLVMHDAEFRLLTELFPSQNIGAVAFSIKESVVKALSPHLDRYLDMLDIHLAGDGNALVATLSNSPYRCRCLAVFGPHGLFTASFF</sequence>
<keyword evidence="15" id="KW-1185">Reference proteome</keyword>
<evidence type="ECO:0000259" key="12">
    <source>
        <dbReference type="Pfam" id="PF01648"/>
    </source>
</evidence>
<name>A0ABX7MN62_9GAMM</name>
<dbReference type="EMBL" id="CP071247">
    <property type="protein sequence ID" value="QSP93690.1"/>
    <property type="molecule type" value="Genomic_DNA"/>
</dbReference>
<proteinExistence type="inferred from homology"/>
<organism evidence="14 15">
    <name type="scientific">Marinobacter salinisoli</name>
    <dbReference type="NCBI Taxonomy" id="2769486"/>
    <lineage>
        <taxon>Bacteria</taxon>
        <taxon>Pseudomonadati</taxon>
        <taxon>Pseudomonadota</taxon>
        <taxon>Gammaproteobacteria</taxon>
        <taxon>Pseudomonadales</taxon>
        <taxon>Marinobacteraceae</taxon>
        <taxon>Marinobacter</taxon>
    </lineage>
</organism>
<dbReference type="PRINTS" id="PR01399">
    <property type="entry name" value="ENTSNTHTASED"/>
</dbReference>